<comment type="caution">
    <text evidence="7">The sequence shown here is derived from an EMBL/GenBank/DDBJ whole genome shotgun (WGS) entry which is preliminary data.</text>
</comment>
<name>A0ABU0XIS8_9MICO</name>
<feature type="DNA-binding region" description="H-T-H motif" evidence="5">
    <location>
        <begin position="31"/>
        <end position="50"/>
    </location>
</feature>
<dbReference type="InterPro" id="IPR036271">
    <property type="entry name" value="Tet_transcr_reg_TetR-rel_C_sf"/>
</dbReference>
<dbReference type="InterPro" id="IPR001647">
    <property type="entry name" value="HTH_TetR"/>
</dbReference>
<keyword evidence="4" id="KW-0804">Transcription</keyword>
<dbReference type="PRINTS" id="PR00455">
    <property type="entry name" value="HTHTETR"/>
</dbReference>
<evidence type="ECO:0000256" key="5">
    <source>
        <dbReference type="PROSITE-ProRule" id="PRU00335"/>
    </source>
</evidence>
<evidence type="ECO:0000256" key="4">
    <source>
        <dbReference type="ARBA" id="ARBA00023163"/>
    </source>
</evidence>
<gene>
    <name evidence="7" type="ORF">RBR11_11635</name>
</gene>
<reference evidence="7 8" key="1">
    <citation type="submission" date="2023-08" db="EMBL/GenBank/DDBJ databases">
        <title>Microbacterium sp. nov., isolated from a waste landfill.</title>
        <authorList>
            <person name="Wen W."/>
        </authorList>
    </citation>
    <scope>NUCLEOTIDE SEQUENCE [LARGE SCALE GENOMIC DNA]</scope>
    <source>
        <strain evidence="7 8">ASV81</strain>
    </source>
</reference>
<dbReference type="PANTHER" id="PTHR30055:SF234">
    <property type="entry name" value="HTH-TYPE TRANSCRIPTIONAL REGULATOR BETI"/>
    <property type="match status" value="1"/>
</dbReference>
<dbReference type="EMBL" id="JAVFCB010000006">
    <property type="protein sequence ID" value="MDQ4214564.1"/>
    <property type="molecule type" value="Genomic_DNA"/>
</dbReference>
<evidence type="ECO:0000313" key="7">
    <source>
        <dbReference type="EMBL" id="MDQ4214564.1"/>
    </source>
</evidence>
<keyword evidence="2" id="KW-0805">Transcription regulation</keyword>
<dbReference type="InterPro" id="IPR009057">
    <property type="entry name" value="Homeodomain-like_sf"/>
</dbReference>
<dbReference type="InterPro" id="IPR050109">
    <property type="entry name" value="HTH-type_TetR-like_transc_reg"/>
</dbReference>
<evidence type="ECO:0000313" key="8">
    <source>
        <dbReference type="Proteomes" id="UP001230289"/>
    </source>
</evidence>
<proteinExistence type="predicted"/>
<dbReference type="SUPFAM" id="SSF46689">
    <property type="entry name" value="Homeodomain-like"/>
    <property type="match status" value="1"/>
</dbReference>
<protein>
    <submittedName>
        <fullName evidence="7">TetR/AcrR family transcriptional regulator</fullName>
    </submittedName>
</protein>
<dbReference type="InterPro" id="IPR039538">
    <property type="entry name" value="BetI_C"/>
</dbReference>
<accession>A0ABU0XIS8</accession>
<sequence length="195" mass="21347">MPKIIDHDQRRREIVEVAKGIILKGGFEAATMRSIASEAGFANGALKHYFPGKESIVAATFETILAQISEGIQEAGSAPESAEAALRGFLDATIPGDPEQIAAGRVLLALWEYAMSNEALAELYRSHLSSWRVQLVERMEAASDEGAIRAQDFVPFANEFISAAVGATVINLMYPDGERIVEYRGYIDQFLARLR</sequence>
<dbReference type="SUPFAM" id="SSF48498">
    <property type="entry name" value="Tetracyclin repressor-like, C-terminal domain"/>
    <property type="match status" value="1"/>
</dbReference>
<evidence type="ECO:0000256" key="2">
    <source>
        <dbReference type="ARBA" id="ARBA00023015"/>
    </source>
</evidence>
<dbReference type="Proteomes" id="UP001230289">
    <property type="component" value="Unassembled WGS sequence"/>
</dbReference>
<dbReference type="RefSeq" id="WP_308489507.1">
    <property type="nucleotide sequence ID" value="NZ_JAVFCB010000006.1"/>
</dbReference>
<dbReference type="PANTHER" id="PTHR30055">
    <property type="entry name" value="HTH-TYPE TRANSCRIPTIONAL REGULATOR RUTR"/>
    <property type="match status" value="1"/>
</dbReference>
<feature type="domain" description="HTH tetR-type" evidence="6">
    <location>
        <begin position="8"/>
        <end position="68"/>
    </location>
</feature>
<keyword evidence="3 5" id="KW-0238">DNA-binding</keyword>
<evidence type="ECO:0000256" key="1">
    <source>
        <dbReference type="ARBA" id="ARBA00022491"/>
    </source>
</evidence>
<dbReference type="Pfam" id="PF00440">
    <property type="entry name" value="TetR_N"/>
    <property type="match status" value="1"/>
</dbReference>
<keyword evidence="8" id="KW-1185">Reference proteome</keyword>
<evidence type="ECO:0000259" key="6">
    <source>
        <dbReference type="PROSITE" id="PS50977"/>
    </source>
</evidence>
<dbReference type="Gene3D" id="1.10.357.10">
    <property type="entry name" value="Tetracycline Repressor, domain 2"/>
    <property type="match status" value="1"/>
</dbReference>
<dbReference type="PROSITE" id="PS50977">
    <property type="entry name" value="HTH_TETR_2"/>
    <property type="match status" value="1"/>
</dbReference>
<keyword evidence="1" id="KW-0678">Repressor</keyword>
<dbReference type="Pfam" id="PF13977">
    <property type="entry name" value="TetR_C_6"/>
    <property type="match status" value="1"/>
</dbReference>
<organism evidence="7 8">
    <name type="scientific">Microbacterium capsulatum</name>
    <dbReference type="NCBI Taxonomy" id="3041921"/>
    <lineage>
        <taxon>Bacteria</taxon>
        <taxon>Bacillati</taxon>
        <taxon>Actinomycetota</taxon>
        <taxon>Actinomycetes</taxon>
        <taxon>Micrococcales</taxon>
        <taxon>Microbacteriaceae</taxon>
        <taxon>Microbacterium</taxon>
    </lineage>
</organism>
<evidence type="ECO:0000256" key="3">
    <source>
        <dbReference type="ARBA" id="ARBA00023125"/>
    </source>
</evidence>